<dbReference type="Proteomes" id="UP000469185">
    <property type="component" value="Unassembled WGS sequence"/>
</dbReference>
<protein>
    <submittedName>
        <fullName evidence="1">Arc family DNA-binding protein</fullName>
    </submittedName>
</protein>
<proteinExistence type="predicted"/>
<dbReference type="RefSeq" id="WP_163821412.1">
    <property type="nucleotide sequence ID" value="NZ_JAAGOB010000029.1"/>
</dbReference>
<gene>
    <name evidence="1" type="ORF">G1H11_24900</name>
</gene>
<keyword evidence="1" id="KW-0238">DNA-binding</keyword>
<evidence type="ECO:0000313" key="1">
    <source>
        <dbReference type="EMBL" id="NED98538.1"/>
    </source>
</evidence>
<dbReference type="SUPFAM" id="SSF47598">
    <property type="entry name" value="Ribbon-helix-helix"/>
    <property type="match status" value="1"/>
</dbReference>
<organism evidence="1 2">
    <name type="scientific">Phytoactinopolyspora alkaliphila</name>
    <dbReference type="NCBI Taxonomy" id="1783498"/>
    <lineage>
        <taxon>Bacteria</taxon>
        <taxon>Bacillati</taxon>
        <taxon>Actinomycetota</taxon>
        <taxon>Actinomycetes</taxon>
        <taxon>Jiangellales</taxon>
        <taxon>Jiangellaceae</taxon>
        <taxon>Phytoactinopolyspora</taxon>
    </lineage>
</organism>
<accession>A0A6N9YUP8</accession>
<dbReference type="GO" id="GO:0006355">
    <property type="term" value="P:regulation of DNA-templated transcription"/>
    <property type="evidence" value="ECO:0007669"/>
    <property type="project" value="InterPro"/>
</dbReference>
<dbReference type="EMBL" id="JAAGOB010000029">
    <property type="protein sequence ID" value="NED98538.1"/>
    <property type="molecule type" value="Genomic_DNA"/>
</dbReference>
<name>A0A6N9YUP8_9ACTN</name>
<comment type="caution">
    <text evidence="1">The sequence shown here is derived from an EMBL/GenBank/DDBJ whole genome shotgun (WGS) entry which is preliminary data.</text>
</comment>
<evidence type="ECO:0000313" key="2">
    <source>
        <dbReference type="Proteomes" id="UP000469185"/>
    </source>
</evidence>
<dbReference type="GO" id="GO:0003677">
    <property type="term" value="F:DNA binding"/>
    <property type="evidence" value="ECO:0007669"/>
    <property type="project" value="UniProtKB-KW"/>
</dbReference>
<dbReference type="Gene3D" id="1.10.1220.10">
    <property type="entry name" value="Met repressor-like"/>
    <property type="match status" value="1"/>
</dbReference>
<reference evidence="1 2" key="1">
    <citation type="submission" date="2020-02" db="EMBL/GenBank/DDBJ databases">
        <authorList>
            <person name="Li X.-J."/>
            <person name="Feng X.-M."/>
        </authorList>
    </citation>
    <scope>NUCLEOTIDE SEQUENCE [LARGE SCALE GENOMIC DNA]</scope>
    <source>
        <strain evidence="1 2">CGMCC 4.7225</strain>
    </source>
</reference>
<sequence length="66" mass="7557">MATTFDLPPELHEQVRRIAAAERRSITQTLIVATEEYVKRHQRTAQVDALSARIAEEDAELLRRLA</sequence>
<keyword evidence="2" id="KW-1185">Reference proteome</keyword>
<dbReference type="AlphaFoldDB" id="A0A6N9YUP8"/>
<dbReference type="InterPro" id="IPR010985">
    <property type="entry name" value="Ribbon_hlx_hlx"/>
</dbReference>
<dbReference type="InterPro" id="IPR013321">
    <property type="entry name" value="Arc_rbn_hlx_hlx"/>
</dbReference>